<keyword evidence="3 8" id="KW-0678">Repressor</keyword>
<evidence type="ECO:0000313" key="11">
    <source>
        <dbReference type="EMBL" id="KXG44868.1"/>
    </source>
</evidence>
<dbReference type="InterPro" id="IPR041908">
    <property type="entry name" value="CtsR_C_sf"/>
</dbReference>
<dbReference type="InterPro" id="IPR041473">
    <property type="entry name" value="CtsR_C"/>
</dbReference>
<protein>
    <recommendedName>
        <fullName evidence="2 8">Transcriptional regulator CtsR</fullName>
    </recommendedName>
</protein>
<dbReference type="Pfam" id="PF17727">
    <property type="entry name" value="CtsR_C"/>
    <property type="match status" value="1"/>
</dbReference>
<keyword evidence="4 8" id="KW-0805">Transcription regulation</keyword>
<feature type="domain" description="CtsR N-terminal HTH" evidence="9">
    <location>
        <begin position="3"/>
        <end position="73"/>
    </location>
</feature>
<evidence type="ECO:0000259" key="10">
    <source>
        <dbReference type="Pfam" id="PF17727"/>
    </source>
</evidence>
<feature type="domain" description="CtsR C-terminal dimerization" evidence="10">
    <location>
        <begin position="78"/>
        <end position="147"/>
    </location>
</feature>
<dbReference type="RefSeq" id="WP_068727131.1">
    <property type="nucleotide sequence ID" value="NZ_LSKU01000001.1"/>
</dbReference>
<dbReference type="InterPro" id="IPR008463">
    <property type="entry name" value="CtsR"/>
</dbReference>
<dbReference type="STRING" id="1413211.U473_13225"/>
<evidence type="ECO:0000256" key="5">
    <source>
        <dbReference type="ARBA" id="ARBA00023016"/>
    </source>
</evidence>
<dbReference type="OrthoDB" id="1680813at2"/>
<sequence>MRNISDIIEQFLKTALEFSDDGVIEVQRSELAEKFQVVPSQINYVISTRFSLEKGFSVESKRGGGGYIRIKKLEIESNDSFYKALNELIGSEIAQSQAITIIERLKEEKIINENEYSIIKSIISREVLSLPLPIRDQIRSNILKATLRVIFSK</sequence>
<keyword evidence="7 8" id="KW-0804">Transcription</keyword>
<dbReference type="InterPro" id="IPR041902">
    <property type="entry name" value="CtsR_N_sf"/>
</dbReference>
<name>A0A135L799_9BACI</name>
<evidence type="ECO:0000256" key="7">
    <source>
        <dbReference type="ARBA" id="ARBA00023163"/>
    </source>
</evidence>
<dbReference type="Gene3D" id="1.10.1200.150">
    <property type="entry name" value="Transcriptional regulator CtsR, C-terminal domain"/>
    <property type="match status" value="1"/>
</dbReference>
<proteinExistence type="inferred from homology"/>
<evidence type="ECO:0000256" key="8">
    <source>
        <dbReference type="PIRNR" id="PIRNR010607"/>
    </source>
</evidence>
<evidence type="ECO:0000256" key="3">
    <source>
        <dbReference type="ARBA" id="ARBA00022491"/>
    </source>
</evidence>
<evidence type="ECO:0000313" key="12">
    <source>
        <dbReference type="Proteomes" id="UP000070352"/>
    </source>
</evidence>
<evidence type="ECO:0000256" key="1">
    <source>
        <dbReference type="ARBA" id="ARBA00010189"/>
    </source>
</evidence>
<evidence type="ECO:0000256" key="6">
    <source>
        <dbReference type="ARBA" id="ARBA00023125"/>
    </source>
</evidence>
<dbReference type="InterPro" id="IPR040465">
    <property type="entry name" value="CtsR_N"/>
</dbReference>
<comment type="similarity">
    <text evidence="1 8">Belongs to the CtsR family.</text>
</comment>
<evidence type="ECO:0000256" key="4">
    <source>
        <dbReference type="ARBA" id="ARBA00023015"/>
    </source>
</evidence>
<dbReference type="FunFam" id="3.30.56.130:FF:000001">
    <property type="entry name" value="Transcriptional regulator CtsR"/>
    <property type="match status" value="1"/>
</dbReference>
<dbReference type="PIRSF" id="PIRSF010607">
    <property type="entry name" value="Txn_repr_CtsR"/>
    <property type="match status" value="1"/>
</dbReference>
<keyword evidence="12" id="KW-1185">Reference proteome</keyword>
<dbReference type="AlphaFoldDB" id="A0A135L799"/>
<dbReference type="GO" id="GO:0003677">
    <property type="term" value="F:DNA binding"/>
    <property type="evidence" value="ECO:0007669"/>
    <property type="project" value="UniProtKB-UniRule"/>
</dbReference>
<reference evidence="11 12" key="1">
    <citation type="submission" date="2016-02" db="EMBL/GenBank/DDBJ databases">
        <title>Draft Genome for Tepidibacillus decaturensis nov. sp. Strain Z9, an Anaerobic, Moderately Thermophilic and Heterotrophic Bacterium from Deep Subsurface of the Illinois Basin, USA.</title>
        <authorList>
            <person name="Dong Y."/>
            <person name="Chang J.Y."/>
            <person name="Sanford R."/>
            <person name="Fouke B.W."/>
        </authorList>
    </citation>
    <scope>NUCLEOTIDE SEQUENCE [LARGE SCALE GENOMIC DNA]</scope>
    <source>
        <strain evidence="11 12">Z9</strain>
    </source>
</reference>
<organism evidence="11 12">
    <name type="scientific">Tepidibacillus decaturensis</name>
    <dbReference type="NCBI Taxonomy" id="1413211"/>
    <lineage>
        <taxon>Bacteria</taxon>
        <taxon>Bacillati</taxon>
        <taxon>Bacillota</taxon>
        <taxon>Bacilli</taxon>
        <taxon>Bacillales</taxon>
        <taxon>Bacillaceae</taxon>
        <taxon>Tepidibacillus</taxon>
    </lineage>
</organism>
<dbReference type="Gene3D" id="3.30.56.130">
    <property type="entry name" value="Transcriptional regulator CtsR, winged HTH domain"/>
    <property type="match status" value="1"/>
</dbReference>
<accession>A0A135L799</accession>
<keyword evidence="6 8" id="KW-0238">DNA-binding</keyword>
<dbReference type="Proteomes" id="UP000070352">
    <property type="component" value="Unassembled WGS sequence"/>
</dbReference>
<dbReference type="Pfam" id="PF05848">
    <property type="entry name" value="CtsR"/>
    <property type="match status" value="1"/>
</dbReference>
<dbReference type="EMBL" id="LSKU01000001">
    <property type="protein sequence ID" value="KXG44868.1"/>
    <property type="molecule type" value="Genomic_DNA"/>
</dbReference>
<dbReference type="GO" id="GO:0006355">
    <property type="term" value="P:regulation of DNA-templated transcription"/>
    <property type="evidence" value="ECO:0007669"/>
    <property type="project" value="UniProtKB-UniRule"/>
</dbReference>
<comment type="caution">
    <text evidence="11">The sequence shown here is derived from an EMBL/GenBank/DDBJ whole genome shotgun (WGS) entry which is preliminary data.</text>
</comment>
<gene>
    <name evidence="11" type="ORF">U473_13225</name>
</gene>
<evidence type="ECO:0000256" key="2">
    <source>
        <dbReference type="ARBA" id="ARBA00014129"/>
    </source>
</evidence>
<keyword evidence="5" id="KW-0346">Stress response</keyword>
<evidence type="ECO:0000259" key="9">
    <source>
        <dbReference type="Pfam" id="PF05848"/>
    </source>
</evidence>